<dbReference type="AlphaFoldDB" id="A0A6J6DT69"/>
<proteinExistence type="predicted"/>
<accession>A0A6J6DT69</accession>
<name>A0A6J6DT69_9ZZZZ</name>
<keyword evidence="1" id="KW-1133">Transmembrane helix</keyword>
<protein>
    <submittedName>
        <fullName evidence="2">Unannotated protein</fullName>
    </submittedName>
</protein>
<evidence type="ECO:0000313" key="2">
    <source>
        <dbReference type="EMBL" id="CAB4564268.1"/>
    </source>
</evidence>
<reference evidence="2" key="1">
    <citation type="submission" date="2020-05" db="EMBL/GenBank/DDBJ databases">
        <authorList>
            <person name="Chiriac C."/>
            <person name="Salcher M."/>
            <person name="Ghai R."/>
            <person name="Kavagutti S V."/>
        </authorList>
    </citation>
    <scope>NUCLEOTIDE SEQUENCE</scope>
</reference>
<gene>
    <name evidence="2" type="ORF">UFOPK1619_00569</name>
</gene>
<sequence length="177" mass="18392">MADIGFGSGSHTSGIDERLAGLRATSGAIVTSSRKIRVELLIGLLIVVFSFLLVLMLVNKRSAPITTPTPNETPVASVTEQMGGLLDGEAYVSVSVGAGEYPPEMKEGDTVRVVVVPSVNTDGIARSIKELAVVRSIGKAGDLGIESVVTLHGPESLAVDIADAEKVQLSIVEVAVR</sequence>
<evidence type="ECO:0000256" key="1">
    <source>
        <dbReference type="SAM" id="Phobius"/>
    </source>
</evidence>
<keyword evidence="1" id="KW-0812">Transmembrane</keyword>
<feature type="transmembrane region" description="Helical" evidence="1">
    <location>
        <begin position="40"/>
        <end position="58"/>
    </location>
</feature>
<organism evidence="2">
    <name type="scientific">freshwater metagenome</name>
    <dbReference type="NCBI Taxonomy" id="449393"/>
    <lineage>
        <taxon>unclassified sequences</taxon>
        <taxon>metagenomes</taxon>
        <taxon>ecological metagenomes</taxon>
    </lineage>
</organism>
<keyword evidence="1" id="KW-0472">Membrane</keyword>
<dbReference type="EMBL" id="CAEZTI010000095">
    <property type="protein sequence ID" value="CAB4564268.1"/>
    <property type="molecule type" value="Genomic_DNA"/>
</dbReference>